<protein>
    <recommendedName>
        <fullName evidence="3">Xaa-Pro dipeptidyl-peptidase C-terminal domain-containing protein</fullName>
    </recommendedName>
</protein>
<gene>
    <name evidence="1" type="ORF">L2X98_27590</name>
</gene>
<organism evidence="1 2">
    <name type="scientific">Microbacterium elymi</name>
    <dbReference type="NCBI Taxonomy" id="2909587"/>
    <lineage>
        <taxon>Bacteria</taxon>
        <taxon>Bacillati</taxon>
        <taxon>Actinomycetota</taxon>
        <taxon>Actinomycetes</taxon>
        <taxon>Micrococcales</taxon>
        <taxon>Microbacteriaceae</taxon>
        <taxon>Microbacterium</taxon>
    </lineage>
</organism>
<dbReference type="Gene3D" id="2.60.120.260">
    <property type="entry name" value="Galactose-binding domain-like"/>
    <property type="match status" value="1"/>
</dbReference>
<reference evidence="1" key="1">
    <citation type="submission" date="2022-01" db="EMBL/GenBank/DDBJ databases">
        <title>Microbacterium eymi and Microbacterium rhizovicinus sp. nov., isolated from the rhizospheric soil of Elymus tsukushiensis, a plant native to the Dokdo Islands, Republic of Korea.</title>
        <authorList>
            <person name="Hwang Y.J."/>
        </authorList>
    </citation>
    <scope>NUCLEOTIDE SEQUENCE</scope>
    <source>
        <strain evidence="1">KUDC0405</strain>
    </source>
</reference>
<evidence type="ECO:0000313" key="2">
    <source>
        <dbReference type="Proteomes" id="UP001054811"/>
    </source>
</evidence>
<sequence length="68" mass="7608">MLRIYPFAATILPGHRLVAELSCDEPLSDEHNALLPPDAFHLPVGRPVTHTIYRDAQHPSRLVPPFTV</sequence>
<accession>A0ABY5NNB2</accession>
<name>A0ABY5NNB2_9MICO</name>
<evidence type="ECO:0008006" key="3">
    <source>
        <dbReference type="Google" id="ProtNLM"/>
    </source>
</evidence>
<evidence type="ECO:0000313" key="1">
    <source>
        <dbReference type="EMBL" id="UUT36623.1"/>
    </source>
</evidence>
<keyword evidence="2" id="KW-1185">Reference proteome</keyword>
<dbReference type="Proteomes" id="UP001054811">
    <property type="component" value="Chromosome"/>
</dbReference>
<dbReference type="EMBL" id="CP091139">
    <property type="protein sequence ID" value="UUT36623.1"/>
    <property type="molecule type" value="Genomic_DNA"/>
</dbReference>
<proteinExistence type="predicted"/>